<reference evidence="2 3" key="1">
    <citation type="submission" date="2019-04" db="EMBL/GenBank/DDBJ databases">
        <authorList>
            <person name="Li Y."/>
            <person name="Wang J."/>
        </authorList>
    </citation>
    <scope>NUCLEOTIDE SEQUENCE [LARGE SCALE GENOMIC DNA]</scope>
    <source>
        <strain evidence="2 3">DSM 14668</strain>
    </source>
</reference>
<name>A0A4U1JKV5_9BACT</name>
<evidence type="ECO:0000256" key="1">
    <source>
        <dbReference type="SAM" id="SignalP"/>
    </source>
</evidence>
<proteinExistence type="predicted"/>
<dbReference type="OrthoDB" id="5504878at2"/>
<dbReference type="EMBL" id="SSMQ01000002">
    <property type="protein sequence ID" value="TKD12675.1"/>
    <property type="molecule type" value="Genomic_DNA"/>
</dbReference>
<dbReference type="RefSeq" id="WP_136927312.1">
    <property type="nucleotide sequence ID" value="NZ_SSMQ01000002.1"/>
</dbReference>
<dbReference type="Proteomes" id="UP000309215">
    <property type="component" value="Unassembled WGS sequence"/>
</dbReference>
<evidence type="ECO:0000313" key="2">
    <source>
        <dbReference type="EMBL" id="TKD12675.1"/>
    </source>
</evidence>
<comment type="caution">
    <text evidence="2">The sequence shown here is derived from an EMBL/GenBank/DDBJ whole genome shotgun (WGS) entry which is preliminary data.</text>
</comment>
<accession>A0A4U1JKV5</accession>
<protein>
    <submittedName>
        <fullName evidence="2">Uncharacterized protein</fullName>
    </submittedName>
</protein>
<dbReference type="PROSITE" id="PS51257">
    <property type="entry name" value="PROKAR_LIPOPROTEIN"/>
    <property type="match status" value="1"/>
</dbReference>
<evidence type="ECO:0000313" key="3">
    <source>
        <dbReference type="Proteomes" id="UP000309215"/>
    </source>
</evidence>
<organism evidence="2 3">
    <name type="scientific">Polyangium fumosum</name>
    <dbReference type="NCBI Taxonomy" id="889272"/>
    <lineage>
        <taxon>Bacteria</taxon>
        <taxon>Pseudomonadati</taxon>
        <taxon>Myxococcota</taxon>
        <taxon>Polyangia</taxon>
        <taxon>Polyangiales</taxon>
        <taxon>Polyangiaceae</taxon>
        <taxon>Polyangium</taxon>
    </lineage>
</organism>
<feature type="signal peptide" evidence="1">
    <location>
        <begin position="1"/>
        <end position="19"/>
    </location>
</feature>
<dbReference type="AlphaFoldDB" id="A0A4U1JKV5"/>
<keyword evidence="3" id="KW-1185">Reference proteome</keyword>
<feature type="chain" id="PRO_5020361360" evidence="1">
    <location>
        <begin position="20"/>
        <end position="324"/>
    </location>
</feature>
<gene>
    <name evidence="2" type="ORF">E8A74_02680</name>
</gene>
<sequence>MRTIAKIVGALLAWGFVWAGCSDDSQPTTTDDPLAGLPKAYARVECGRVFACCDAAERDDVLLFDPAPATQAECEARYESFFGAVAVDLRKGIEAGRIVYDDARADTCFTKAEAATCADFFGSNFLDEDPDCEAMFQGTVALGGACLGDDECKDPGASCAGASGTELGTCKAPPGAGEPCQDGLCGPGLTCRLDEGMLKCVAPTADGAACDLDIDCQSGYCDFQTGVCAAPAPVGGACAVNAGCASGYCDVAASTCAEKKADGAACVTSVECASGFCSDAADMGACAPTKPDGATCMVAAECASGFCDAGACSPSTGAPVCDGL</sequence>
<keyword evidence="1" id="KW-0732">Signal</keyword>